<dbReference type="InterPro" id="IPR050101">
    <property type="entry name" value="CinA"/>
</dbReference>
<dbReference type="NCBIfam" id="TIGR00177">
    <property type="entry name" value="molyb_syn"/>
    <property type="match status" value="1"/>
</dbReference>
<dbReference type="CDD" id="cd00885">
    <property type="entry name" value="cinA"/>
    <property type="match status" value="1"/>
</dbReference>
<dbReference type="Gene3D" id="3.90.950.20">
    <property type="entry name" value="CinA-like"/>
    <property type="match status" value="1"/>
</dbReference>
<dbReference type="SUPFAM" id="SSF142433">
    <property type="entry name" value="CinA-like"/>
    <property type="match status" value="1"/>
</dbReference>
<organism evidence="2">
    <name type="scientific">bioreactor metagenome</name>
    <dbReference type="NCBI Taxonomy" id="1076179"/>
    <lineage>
        <taxon>unclassified sequences</taxon>
        <taxon>metagenomes</taxon>
        <taxon>ecological metagenomes</taxon>
    </lineage>
</organism>
<dbReference type="InterPro" id="IPR036425">
    <property type="entry name" value="MoaB/Mog-like_dom_sf"/>
</dbReference>
<name>A0A644UT14_9ZZZZ</name>
<dbReference type="AlphaFoldDB" id="A0A644UT14"/>
<dbReference type="EMBL" id="VSSQ01000155">
    <property type="protein sequence ID" value="MPL81865.1"/>
    <property type="molecule type" value="Genomic_DNA"/>
</dbReference>
<evidence type="ECO:0000259" key="1">
    <source>
        <dbReference type="SMART" id="SM00852"/>
    </source>
</evidence>
<dbReference type="Pfam" id="PF00994">
    <property type="entry name" value="MoCF_biosynth"/>
    <property type="match status" value="1"/>
</dbReference>
<dbReference type="GO" id="GO:0019159">
    <property type="term" value="F:nicotinamide-nucleotide amidase activity"/>
    <property type="evidence" value="ECO:0007669"/>
    <property type="project" value="UniProtKB-EC"/>
</dbReference>
<dbReference type="PANTHER" id="PTHR13939:SF0">
    <property type="entry name" value="NMN AMIDOHYDROLASE-LIKE PROTEIN YFAY"/>
    <property type="match status" value="1"/>
</dbReference>
<dbReference type="InterPro" id="IPR001453">
    <property type="entry name" value="MoaB/Mog_dom"/>
</dbReference>
<sequence length="413" mass="44892">MQVEIITIGDEILIGQIVDTNSAWMATELNKAGFEVVQITSVHDSEKQITDALESALERAEVVLFTGGIGPTKDDITKLTLCRYFGAELVFDAGVYANIENLLKNRMRAMNELTKTQAMVPDKAVIIPNPIGTAPITWFNKDGKVVVSMPGVPYEMKRAMEFEIIPRLQKQFQPQAIIHKTLLVAGYPESALALKIADWENALPEQIHLAYLPHFNIVKLRLSAAQDDFVSTKNEIDRQITLLKVILGNAVIAEEDIVLEELVGRHLKAAGKTLATAESCTGGHIAHRITTIAGSSAYFKGAVVAYSNEIKAGLLGVDVEIIERYGAVSEEVVRQMAVGVAGKLSADYVIATSGIAGPDGGTDEKPVGTVWIAVGTKDSLVSRKFQFSLDRQLNIERTTQTALLMLMESVDSG</sequence>
<dbReference type="SMART" id="SM00852">
    <property type="entry name" value="MoCF_biosynth"/>
    <property type="match status" value="1"/>
</dbReference>
<comment type="caution">
    <text evidence="2">The sequence shown here is derived from an EMBL/GenBank/DDBJ whole genome shotgun (WGS) entry which is preliminary data.</text>
</comment>
<dbReference type="Pfam" id="PF02464">
    <property type="entry name" value="CinA"/>
    <property type="match status" value="1"/>
</dbReference>
<accession>A0A644UT14</accession>
<dbReference type="Pfam" id="PF18146">
    <property type="entry name" value="CinA_KH"/>
    <property type="match status" value="1"/>
</dbReference>
<dbReference type="PANTHER" id="PTHR13939">
    <property type="entry name" value="NICOTINAMIDE-NUCLEOTIDE AMIDOHYDROLASE PNCC"/>
    <property type="match status" value="1"/>
</dbReference>
<dbReference type="PIRSF" id="PIRSF006728">
    <property type="entry name" value="CinA"/>
    <property type="match status" value="1"/>
</dbReference>
<dbReference type="HAMAP" id="MF_00226_B">
    <property type="entry name" value="CinA_B"/>
    <property type="match status" value="1"/>
</dbReference>
<dbReference type="NCBIfam" id="TIGR00200">
    <property type="entry name" value="cinA_nterm"/>
    <property type="match status" value="1"/>
</dbReference>
<dbReference type="InterPro" id="IPR041424">
    <property type="entry name" value="CinA_KH"/>
</dbReference>
<dbReference type="NCBIfam" id="NF001813">
    <property type="entry name" value="PRK00549.1"/>
    <property type="match status" value="1"/>
</dbReference>
<feature type="domain" description="MoaB/Mog" evidence="1">
    <location>
        <begin position="4"/>
        <end position="171"/>
    </location>
</feature>
<dbReference type="InterPro" id="IPR008135">
    <property type="entry name" value="Competence-induced_CinA"/>
</dbReference>
<proteinExistence type="inferred from homology"/>
<dbReference type="Gene3D" id="3.40.980.10">
    <property type="entry name" value="MoaB/Mog-like domain"/>
    <property type="match status" value="1"/>
</dbReference>
<dbReference type="SUPFAM" id="SSF53218">
    <property type="entry name" value="Molybdenum cofactor biosynthesis proteins"/>
    <property type="match status" value="1"/>
</dbReference>
<dbReference type="NCBIfam" id="TIGR00199">
    <property type="entry name" value="PncC_domain"/>
    <property type="match status" value="1"/>
</dbReference>
<gene>
    <name evidence="2" type="primary">pncC_5</name>
    <name evidence="2" type="ORF">SDC9_27796</name>
</gene>
<dbReference type="EC" id="3.5.1.42" evidence="2"/>
<reference evidence="2" key="1">
    <citation type="submission" date="2019-08" db="EMBL/GenBank/DDBJ databases">
        <authorList>
            <person name="Kucharzyk K."/>
            <person name="Murdoch R.W."/>
            <person name="Higgins S."/>
            <person name="Loffler F."/>
        </authorList>
    </citation>
    <scope>NUCLEOTIDE SEQUENCE</scope>
</reference>
<evidence type="ECO:0000313" key="2">
    <source>
        <dbReference type="EMBL" id="MPL81865.1"/>
    </source>
</evidence>
<protein>
    <submittedName>
        <fullName evidence="2">Nicotinamide-nucleotide amidohydrolase PncC</fullName>
        <ecNumber evidence="2">3.5.1.42</ecNumber>
    </submittedName>
</protein>
<dbReference type="InterPro" id="IPR008136">
    <property type="entry name" value="CinA_C"/>
</dbReference>
<dbReference type="InterPro" id="IPR036653">
    <property type="entry name" value="CinA-like_C"/>
</dbReference>
<keyword evidence="2" id="KW-0378">Hydrolase</keyword>